<evidence type="ECO:0000256" key="1">
    <source>
        <dbReference type="SAM" id="MobiDB-lite"/>
    </source>
</evidence>
<evidence type="ECO:0000313" key="2">
    <source>
        <dbReference type="EMBL" id="AFP38956.1"/>
    </source>
</evidence>
<dbReference type="Proteomes" id="UP000006158">
    <property type="component" value="Chromosome"/>
</dbReference>
<dbReference type="KEGG" id="msg:MSMEI_2488"/>
<evidence type="ECO:0000313" key="3">
    <source>
        <dbReference type="Proteomes" id="UP000006158"/>
    </source>
</evidence>
<sequence length="116" mass="12693">MQDELDDAVLTGPGEHSGNGRPGKVHALADVFDLQPLYVVELCGVGNAAPLLIREISGVCCIAMSSRINRIHRHRVPPHFRVRASVPPGCESYSRLPAENLQILRADRENVGTFCH</sequence>
<gene>
    <name evidence="2" type="ordered locus">MSMEI_2488</name>
</gene>
<organism evidence="2 3">
    <name type="scientific">Mycolicibacterium smegmatis (strain ATCC 700084 / mc(2)155)</name>
    <name type="common">Mycobacterium smegmatis</name>
    <dbReference type="NCBI Taxonomy" id="246196"/>
    <lineage>
        <taxon>Bacteria</taxon>
        <taxon>Bacillati</taxon>
        <taxon>Actinomycetota</taxon>
        <taxon>Actinomycetes</taxon>
        <taxon>Mycobacteriales</taxon>
        <taxon>Mycobacteriaceae</taxon>
        <taxon>Mycolicibacterium</taxon>
    </lineage>
</organism>
<name>I7G6U2_MYCS2</name>
<feature type="region of interest" description="Disordered" evidence="1">
    <location>
        <begin position="1"/>
        <end position="22"/>
    </location>
</feature>
<proteinExistence type="predicted"/>
<reference evidence="2 3" key="1">
    <citation type="journal article" date="2007" name="Genome Biol.">
        <title>Interrupted coding sequences in Mycobacterium smegmatis: authentic mutations or sequencing errors?</title>
        <authorList>
            <person name="Deshayes C."/>
            <person name="Perrodou E."/>
            <person name="Gallien S."/>
            <person name="Euphrasie D."/>
            <person name="Schaeffer C."/>
            <person name="Van-Dorsselaer A."/>
            <person name="Poch O."/>
            <person name="Lecompte O."/>
            <person name="Reyrat J.M."/>
        </authorList>
    </citation>
    <scope>NUCLEOTIDE SEQUENCE [LARGE SCALE GENOMIC DNA]</scope>
    <source>
        <strain evidence="3">ATCC 700084 / mc(2)155</strain>
    </source>
</reference>
<protein>
    <submittedName>
        <fullName evidence="2">Uncharacterized protein</fullName>
    </submittedName>
</protein>
<dbReference type="AlphaFoldDB" id="I7G6U2"/>
<reference evidence="2 3" key="2">
    <citation type="journal article" date="2009" name="Genome Res.">
        <title>Ortho-proteogenomics: multiple proteomes investigation through orthology and a new MS-based protocol.</title>
        <authorList>
            <person name="Gallien S."/>
            <person name="Perrodou E."/>
            <person name="Carapito C."/>
            <person name="Deshayes C."/>
            <person name="Reyrat J.M."/>
            <person name="Van Dorsselaer A."/>
            <person name="Poch O."/>
            <person name="Schaeffer C."/>
            <person name="Lecompte O."/>
        </authorList>
    </citation>
    <scope>NUCLEOTIDE SEQUENCE [LARGE SCALE GENOMIC DNA]</scope>
    <source>
        <strain evidence="3">ATCC 700084 / mc(2)155</strain>
    </source>
</reference>
<dbReference type="EMBL" id="CP001663">
    <property type="protein sequence ID" value="AFP38956.1"/>
    <property type="molecule type" value="Genomic_DNA"/>
</dbReference>
<accession>I7G6U2</accession>